<organism evidence="2 3">
    <name type="scientific">Talaromyces atroroseus</name>
    <dbReference type="NCBI Taxonomy" id="1441469"/>
    <lineage>
        <taxon>Eukaryota</taxon>
        <taxon>Fungi</taxon>
        <taxon>Dikarya</taxon>
        <taxon>Ascomycota</taxon>
        <taxon>Pezizomycotina</taxon>
        <taxon>Eurotiomycetes</taxon>
        <taxon>Eurotiomycetidae</taxon>
        <taxon>Eurotiales</taxon>
        <taxon>Trichocomaceae</taxon>
        <taxon>Talaromyces</taxon>
        <taxon>Talaromyces sect. Trachyspermi</taxon>
    </lineage>
</organism>
<name>A0A225AWA9_TALAT</name>
<gene>
    <name evidence="2" type="ORF">UA08_05727</name>
</gene>
<dbReference type="AlphaFoldDB" id="A0A225AWA9"/>
<sequence length="230" mass="25498">MARNSCYLEGLRSEEMVMDQLVDAYRLRVEDERLYCGRLRGRYSVNSTRMTAAAPADAERSASSTTSQALQYALQDFQDFLDLAESESRNNNHDNEAHHGYGNAEEEEEDMNGDSSSPSSSTTMNTDTDNSSSSSPSSSLTLTTTMSTMANETSKQGKDTTVLPQWWNAEKRGLCEARAIDGSGDVWSNLGQPAGKDDILDHYQDNLMPMKLRMLAERVYGSDVMGQSRL</sequence>
<accession>A0A225AWA9</accession>
<protein>
    <submittedName>
        <fullName evidence="2">Uncharacterized protein</fullName>
    </submittedName>
</protein>
<feature type="compositionally biased region" description="Basic and acidic residues" evidence="1">
    <location>
        <begin position="89"/>
        <end position="99"/>
    </location>
</feature>
<feature type="compositionally biased region" description="Low complexity" evidence="1">
    <location>
        <begin position="115"/>
        <end position="142"/>
    </location>
</feature>
<evidence type="ECO:0000313" key="2">
    <source>
        <dbReference type="EMBL" id="OKL59246.1"/>
    </source>
</evidence>
<keyword evidence="3" id="KW-1185">Reference proteome</keyword>
<proteinExistence type="predicted"/>
<evidence type="ECO:0000256" key="1">
    <source>
        <dbReference type="SAM" id="MobiDB-lite"/>
    </source>
</evidence>
<dbReference type="GeneID" id="31005483"/>
<reference evidence="2 3" key="1">
    <citation type="submission" date="2015-06" db="EMBL/GenBank/DDBJ databases">
        <title>Talaromyces atroroseus IBT 11181 draft genome.</title>
        <authorList>
            <person name="Rasmussen K.B."/>
            <person name="Rasmussen S."/>
            <person name="Petersen B."/>
            <person name="Sicheritz-Ponten T."/>
            <person name="Mortensen U.H."/>
            <person name="Thrane U."/>
        </authorList>
    </citation>
    <scope>NUCLEOTIDE SEQUENCE [LARGE SCALE GENOMIC DNA]</scope>
    <source>
        <strain evidence="2 3">IBT 11181</strain>
    </source>
</reference>
<dbReference type="RefSeq" id="XP_020119367.1">
    <property type="nucleotide sequence ID" value="XM_020268029.1"/>
</dbReference>
<comment type="caution">
    <text evidence="2">The sequence shown here is derived from an EMBL/GenBank/DDBJ whole genome shotgun (WGS) entry which is preliminary data.</text>
</comment>
<dbReference type="OrthoDB" id="432970at2759"/>
<dbReference type="Proteomes" id="UP000214365">
    <property type="component" value="Unassembled WGS sequence"/>
</dbReference>
<evidence type="ECO:0000313" key="3">
    <source>
        <dbReference type="Proteomes" id="UP000214365"/>
    </source>
</evidence>
<dbReference type="EMBL" id="LFMY01000008">
    <property type="protein sequence ID" value="OKL59246.1"/>
    <property type="molecule type" value="Genomic_DNA"/>
</dbReference>
<dbReference type="STRING" id="1441469.A0A225AWA9"/>
<feature type="region of interest" description="Disordered" evidence="1">
    <location>
        <begin position="89"/>
        <end position="142"/>
    </location>
</feature>